<organism evidence="10 11">
    <name type="scientific">Elsinoe australis</name>
    <dbReference type="NCBI Taxonomy" id="40998"/>
    <lineage>
        <taxon>Eukaryota</taxon>
        <taxon>Fungi</taxon>
        <taxon>Dikarya</taxon>
        <taxon>Ascomycota</taxon>
        <taxon>Pezizomycotina</taxon>
        <taxon>Dothideomycetes</taxon>
        <taxon>Dothideomycetidae</taxon>
        <taxon>Myriangiales</taxon>
        <taxon>Elsinoaceae</taxon>
        <taxon>Elsinoe</taxon>
    </lineage>
</organism>
<evidence type="ECO:0000313" key="11">
    <source>
        <dbReference type="Proteomes" id="UP000243723"/>
    </source>
</evidence>
<dbReference type="GO" id="GO:0006633">
    <property type="term" value="P:fatty acid biosynthetic process"/>
    <property type="evidence" value="ECO:0007669"/>
    <property type="project" value="UniProtKB-KW"/>
</dbReference>
<keyword evidence="7" id="KW-0275">Fatty acid biosynthesis</keyword>
<dbReference type="HAMAP" id="MF_00101">
    <property type="entry name" value="AcpS"/>
    <property type="match status" value="1"/>
</dbReference>
<comment type="caution">
    <text evidence="10">The sequence shown here is derived from an EMBL/GenBank/DDBJ whole genome shotgun (WGS) entry which is preliminary data.</text>
</comment>
<name>A0A2P7YDZ1_9PEZI</name>
<gene>
    <name evidence="10" type="ORF">B9Z65_8501</name>
</gene>
<dbReference type="InterPro" id="IPR004568">
    <property type="entry name" value="Ppantetheine-prot_Trfase_dom"/>
</dbReference>
<feature type="compositionally biased region" description="Basic and acidic residues" evidence="8">
    <location>
        <begin position="119"/>
        <end position="148"/>
    </location>
</feature>
<evidence type="ECO:0000256" key="5">
    <source>
        <dbReference type="ARBA" id="ARBA00022842"/>
    </source>
</evidence>
<dbReference type="InterPro" id="IPR002582">
    <property type="entry name" value="ACPS"/>
</dbReference>
<evidence type="ECO:0000256" key="6">
    <source>
        <dbReference type="ARBA" id="ARBA00023098"/>
    </source>
</evidence>
<protein>
    <recommendedName>
        <fullName evidence="9">4'-phosphopantetheinyl transferase domain-containing protein</fullName>
    </recommendedName>
</protein>
<keyword evidence="1" id="KW-0444">Lipid biosynthesis</keyword>
<dbReference type="NCBIfam" id="TIGR00556">
    <property type="entry name" value="pantethn_trn"/>
    <property type="match status" value="1"/>
</dbReference>
<dbReference type="AlphaFoldDB" id="A0A2P7YDZ1"/>
<keyword evidence="11" id="KW-1185">Reference proteome</keyword>
<dbReference type="Pfam" id="PF01648">
    <property type="entry name" value="ACPS"/>
    <property type="match status" value="1"/>
</dbReference>
<evidence type="ECO:0000256" key="4">
    <source>
        <dbReference type="ARBA" id="ARBA00022832"/>
    </source>
</evidence>
<keyword evidence="6" id="KW-0443">Lipid metabolism</keyword>
<dbReference type="Gene3D" id="3.90.470.20">
    <property type="entry name" value="4'-phosphopantetheinyl transferase domain"/>
    <property type="match status" value="1"/>
</dbReference>
<dbReference type="Proteomes" id="UP000243723">
    <property type="component" value="Unassembled WGS sequence"/>
</dbReference>
<sequence length="203" mass="23366">MPLRGRLHFRTGIDIVRMYRLKQMCSTSKDAYRRFLRKVFTFKELAAIQRGGRLEGPTQYQFLASRWAAKEAVIKSIPRKVYMRDIEIYTRPSGSPFAVILDRRDVDVDGVLERWAAEDRESEAERAQRKKQEASARQSERDRTKGEDLESETLTQTKPRYPPGGHGLRGEPEDLEIDGQYVDLSITHDGDYCVAVAVARSEK</sequence>
<evidence type="ECO:0000313" key="10">
    <source>
        <dbReference type="EMBL" id="PSK34175.1"/>
    </source>
</evidence>
<evidence type="ECO:0000256" key="8">
    <source>
        <dbReference type="SAM" id="MobiDB-lite"/>
    </source>
</evidence>
<dbReference type="SUPFAM" id="SSF56214">
    <property type="entry name" value="4'-phosphopantetheinyl transferase"/>
    <property type="match status" value="1"/>
</dbReference>
<dbReference type="InterPro" id="IPR037143">
    <property type="entry name" value="4-PPantetheinyl_Trfase_dom_sf"/>
</dbReference>
<evidence type="ECO:0000259" key="9">
    <source>
        <dbReference type="Pfam" id="PF01648"/>
    </source>
</evidence>
<dbReference type="InterPro" id="IPR008278">
    <property type="entry name" value="4-PPantetheinyl_Trfase_dom"/>
</dbReference>
<evidence type="ECO:0000256" key="7">
    <source>
        <dbReference type="ARBA" id="ARBA00023160"/>
    </source>
</evidence>
<feature type="region of interest" description="Disordered" evidence="8">
    <location>
        <begin position="119"/>
        <end position="176"/>
    </location>
</feature>
<evidence type="ECO:0000256" key="1">
    <source>
        <dbReference type="ARBA" id="ARBA00022516"/>
    </source>
</evidence>
<reference evidence="10 11" key="1">
    <citation type="submission" date="2017-05" db="EMBL/GenBank/DDBJ databases">
        <title>Draft genome sequence of Elsinoe australis.</title>
        <authorList>
            <person name="Cheng Q."/>
        </authorList>
    </citation>
    <scope>NUCLEOTIDE SEQUENCE [LARGE SCALE GENOMIC DNA]</scope>
    <source>
        <strain evidence="10 11">NL1</strain>
    </source>
</reference>
<dbReference type="GO" id="GO:0000287">
    <property type="term" value="F:magnesium ion binding"/>
    <property type="evidence" value="ECO:0007669"/>
    <property type="project" value="InterPro"/>
</dbReference>
<keyword evidence="2" id="KW-0808">Transferase</keyword>
<accession>A0A2P7YDZ1</accession>
<keyword evidence="4" id="KW-0276">Fatty acid metabolism</keyword>
<proteinExistence type="inferred from homology"/>
<evidence type="ECO:0000256" key="2">
    <source>
        <dbReference type="ARBA" id="ARBA00022679"/>
    </source>
</evidence>
<feature type="domain" description="4'-phosphopantetheinyl transferase" evidence="9">
    <location>
        <begin position="12"/>
        <end position="103"/>
    </location>
</feature>
<keyword evidence="5" id="KW-0460">Magnesium</keyword>
<dbReference type="GO" id="GO:0008897">
    <property type="term" value="F:holo-[acyl-carrier-protein] synthase activity"/>
    <property type="evidence" value="ECO:0007669"/>
    <property type="project" value="InterPro"/>
</dbReference>
<dbReference type="OrthoDB" id="15433at2759"/>
<evidence type="ECO:0000256" key="3">
    <source>
        <dbReference type="ARBA" id="ARBA00022723"/>
    </source>
</evidence>
<keyword evidence="3" id="KW-0479">Metal-binding</keyword>
<dbReference type="EMBL" id="NHZQ01000447">
    <property type="protein sequence ID" value="PSK34175.1"/>
    <property type="molecule type" value="Genomic_DNA"/>
</dbReference>